<dbReference type="AlphaFoldDB" id="A0A244CUW7"/>
<dbReference type="GO" id="GO:0005524">
    <property type="term" value="F:ATP binding"/>
    <property type="evidence" value="ECO:0007669"/>
    <property type="project" value="InterPro"/>
</dbReference>
<evidence type="ECO:0000256" key="1">
    <source>
        <dbReference type="PIRSR" id="PIRSR000846-1"/>
    </source>
</evidence>
<dbReference type="PIRSF" id="PIRSF000846">
    <property type="entry name" value="ATP_adenylyltr"/>
    <property type="match status" value="1"/>
</dbReference>
<gene>
    <name evidence="4" type="ORF">B1199_03630</name>
</gene>
<dbReference type="GO" id="GO:0009117">
    <property type="term" value="P:nucleotide metabolic process"/>
    <property type="evidence" value="ECO:0007669"/>
    <property type="project" value="InterPro"/>
</dbReference>
<feature type="domain" description="Ap4A phosphorylase 1/2 N-terminal" evidence="3">
    <location>
        <begin position="2"/>
        <end position="152"/>
    </location>
</feature>
<evidence type="ECO:0000259" key="3">
    <source>
        <dbReference type="Pfam" id="PF19327"/>
    </source>
</evidence>
<sequence>MIWQKAGNVIEKARKTGALHPISATTIEHEVHNVHFTYHLRNQLAEKKPHQLTQTSNPFLPHEAAMFVDSLGDNHKVLLNKFPVLSPHLLVCSNTFINQSQALTESDLNAWHDVLSENNASQTNTHRLGFFNSAPTAGASQPHRHMQVIEVQHPLTPFMEAFQQWLPNKTLSLRYSSPMQLYQAYQEALQRLSLLRPDQDSSPHNILLTEHNIWLIPRSDVQYLGIYANGLNFSGHFLLKDQTQLDWLKTQNPFDILAKLIKV</sequence>
<comment type="caution">
    <text evidence="4">The sequence shown here is derived from an EMBL/GenBank/DDBJ whole genome shotgun (WGS) entry which is preliminary data.</text>
</comment>
<organism evidence="4 5">
    <name type="scientific">Pseudoalteromonas ulvae</name>
    <dbReference type="NCBI Taxonomy" id="107327"/>
    <lineage>
        <taxon>Bacteria</taxon>
        <taxon>Pseudomonadati</taxon>
        <taxon>Pseudomonadota</taxon>
        <taxon>Gammaproteobacteria</taxon>
        <taxon>Alteromonadales</taxon>
        <taxon>Pseudoalteromonadaceae</taxon>
        <taxon>Pseudoalteromonas</taxon>
    </lineage>
</organism>
<protein>
    <submittedName>
        <fullName evidence="4">Uncharacterized protein</fullName>
    </submittedName>
</protein>
<dbReference type="RefSeq" id="WP_086742761.1">
    <property type="nucleotide sequence ID" value="NZ_MWPV01000001.1"/>
</dbReference>
<proteinExistence type="predicted"/>
<feature type="domain" description="ATP adenylyltransferase C-terminal" evidence="2">
    <location>
        <begin position="164"/>
        <end position="260"/>
    </location>
</feature>
<dbReference type="InterPro" id="IPR019200">
    <property type="entry name" value="ATP_adenylylTrfase_C"/>
</dbReference>
<dbReference type="PANTHER" id="PTHR38420:SF1">
    <property type="entry name" value="PUTATIVE (AFU_ORTHOLOGUE AFUA_5G14690)-RELATED"/>
    <property type="match status" value="1"/>
</dbReference>
<dbReference type="SUPFAM" id="SSF54197">
    <property type="entry name" value="HIT-like"/>
    <property type="match status" value="1"/>
</dbReference>
<reference evidence="4 5" key="1">
    <citation type="submission" date="2017-02" db="EMBL/GenBank/DDBJ databases">
        <title>Pseudoalteromonas ulvae TC14 Genome.</title>
        <authorList>
            <person name="Molmeret M."/>
        </authorList>
    </citation>
    <scope>NUCLEOTIDE SEQUENCE [LARGE SCALE GENOMIC DNA]</scope>
    <source>
        <strain evidence="4">TC14</strain>
    </source>
</reference>
<dbReference type="InterPro" id="IPR045759">
    <property type="entry name" value="Ap4A_phos1/2_N"/>
</dbReference>
<evidence type="ECO:0000259" key="2">
    <source>
        <dbReference type="Pfam" id="PF09830"/>
    </source>
</evidence>
<dbReference type="PANTHER" id="PTHR38420">
    <property type="entry name" value="AP-4-A PHOSPHORYLASE II"/>
    <property type="match status" value="1"/>
</dbReference>
<evidence type="ECO:0000313" key="5">
    <source>
        <dbReference type="Proteomes" id="UP000194841"/>
    </source>
</evidence>
<dbReference type="InterPro" id="IPR009163">
    <property type="entry name" value="Ap4A_phos1/2"/>
</dbReference>
<dbReference type="EMBL" id="MWPV01000001">
    <property type="protein sequence ID" value="OUL59371.1"/>
    <property type="molecule type" value="Genomic_DNA"/>
</dbReference>
<evidence type="ECO:0000313" key="4">
    <source>
        <dbReference type="EMBL" id="OUL59371.1"/>
    </source>
</evidence>
<dbReference type="GO" id="GO:0003877">
    <property type="term" value="F:ATP:ADP adenylyltransferase activity"/>
    <property type="evidence" value="ECO:0007669"/>
    <property type="project" value="InterPro"/>
</dbReference>
<dbReference type="OrthoDB" id="421767at2"/>
<dbReference type="InterPro" id="IPR036265">
    <property type="entry name" value="HIT-like_sf"/>
</dbReference>
<dbReference type="Pfam" id="PF09830">
    <property type="entry name" value="ATP_transf"/>
    <property type="match status" value="1"/>
</dbReference>
<dbReference type="Pfam" id="PF19327">
    <property type="entry name" value="Ap4A_phos_N"/>
    <property type="match status" value="1"/>
</dbReference>
<dbReference type="Gene3D" id="3.30.428.70">
    <property type="match status" value="1"/>
</dbReference>
<feature type="active site" description="Nucleophile" evidence="1">
    <location>
        <position position="145"/>
    </location>
</feature>
<dbReference type="Proteomes" id="UP000194841">
    <property type="component" value="Unassembled WGS sequence"/>
</dbReference>
<dbReference type="InterPro" id="IPR043171">
    <property type="entry name" value="Ap4A_phos1/2-like"/>
</dbReference>
<name>A0A244CUW7_PSEDV</name>
<accession>A0A244CUW7</accession>
<keyword evidence="5" id="KW-1185">Reference proteome</keyword>